<feature type="domain" description="DUF2157" evidence="2">
    <location>
        <begin position="20"/>
        <end position="155"/>
    </location>
</feature>
<feature type="transmembrane region" description="Helical" evidence="1">
    <location>
        <begin position="278"/>
        <end position="296"/>
    </location>
</feature>
<keyword evidence="1" id="KW-1133">Transmembrane helix</keyword>
<proteinExistence type="predicted"/>
<keyword evidence="1" id="KW-0812">Transmembrane</keyword>
<feature type="transmembrane region" description="Helical" evidence="1">
    <location>
        <begin position="252"/>
        <end position="272"/>
    </location>
</feature>
<feature type="transmembrane region" description="Helical" evidence="1">
    <location>
        <begin position="155"/>
        <end position="172"/>
    </location>
</feature>
<evidence type="ECO:0000313" key="3">
    <source>
        <dbReference type="EMBL" id="TCN22373.1"/>
    </source>
</evidence>
<accession>A0A4R2B7R8</accession>
<name>A0A4R2B7R8_9BACI</name>
<dbReference type="Proteomes" id="UP000295689">
    <property type="component" value="Unassembled WGS sequence"/>
</dbReference>
<sequence length="355" mass="39893">MTKRRIKANQLEFLQSELRHWEETGMLSADKAGELEGLYEIRTVSFTKTLLYAGAILIGAGILSLIASNWGEIGKLAKYLFILVMFIGCNAAGYRLERNFPKTAKSFFYLGVLVFGAGIFLIGQMFHFGGDFEDAFLWWSLGILPLAWFLRDKWILLASSLFTLIYMTNGQYLGGDEVPYWIVLWIAAIYFLNKKIGFLPLTGFVNGVLVLTFIAAILNAVLDGVNSTAYIYGLIYLLIGAGLIIKREKIHSVYILLGHIVHGGAALFLSFGESWPADWIYLPFSILYILFILFLIKGGSLYSIIILCGMIFRFYLDLTFDFMPKSLVFIIGGLLLLGFGFYFEKQRKKGGGIHA</sequence>
<evidence type="ECO:0000256" key="1">
    <source>
        <dbReference type="SAM" id="Phobius"/>
    </source>
</evidence>
<keyword evidence="1" id="KW-0472">Membrane</keyword>
<reference evidence="3 4" key="1">
    <citation type="journal article" date="2015" name="Stand. Genomic Sci.">
        <title>Genomic Encyclopedia of Bacterial and Archaeal Type Strains, Phase III: the genomes of soil and plant-associated and newly described type strains.</title>
        <authorList>
            <person name="Whitman W.B."/>
            <person name="Woyke T."/>
            <person name="Klenk H.P."/>
            <person name="Zhou Y."/>
            <person name="Lilburn T.G."/>
            <person name="Beck B.J."/>
            <person name="De Vos P."/>
            <person name="Vandamme P."/>
            <person name="Eisen J.A."/>
            <person name="Garrity G."/>
            <person name="Hugenholtz P."/>
            <person name="Kyrpides N.C."/>
        </authorList>
    </citation>
    <scope>NUCLEOTIDE SEQUENCE [LARGE SCALE GENOMIC DNA]</scope>
    <source>
        <strain evidence="3 4">CV53</strain>
    </source>
</reference>
<evidence type="ECO:0000259" key="2">
    <source>
        <dbReference type="Pfam" id="PF09925"/>
    </source>
</evidence>
<comment type="caution">
    <text evidence="3">The sequence shown here is derived from an EMBL/GenBank/DDBJ whole genome shotgun (WGS) entry which is preliminary data.</text>
</comment>
<feature type="transmembrane region" description="Helical" evidence="1">
    <location>
        <begin position="301"/>
        <end position="316"/>
    </location>
</feature>
<feature type="transmembrane region" description="Helical" evidence="1">
    <location>
        <begin position="106"/>
        <end position="129"/>
    </location>
</feature>
<protein>
    <submittedName>
        <fullName evidence="3">Putative membrane protein DUF2157</fullName>
    </submittedName>
</protein>
<keyword evidence="4" id="KW-1185">Reference proteome</keyword>
<feature type="transmembrane region" description="Helical" evidence="1">
    <location>
        <begin position="322"/>
        <end position="343"/>
    </location>
</feature>
<feature type="transmembrane region" description="Helical" evidence="1">
    <location>
        <begin position="198"/>
        <end position="222"/>
    </location>
</feature>
<dbReference type="InterPro" id="IPR018677">
    <property type="entry name" value="DUF2157"/>
</dbReference>
<dbReference type="AlphaFoldDB" id="A0A4R2B7R8"/>
<dbReference type="RefSeq" id="WP_132010212.1">
    <property type="nucleotide sequence ID" value="NZ_JABUHM010000013.1"/>
</dbReference>
<organism evidence="3 4">
    <name type="scientific">Mesobacillus foraminis</name>
    <dbReference type="NCBI Taxonomy" id="279826"/>
    <lineage>
        <taxon>Bacteria</taxon>
        <taxon>Bacillati</taxon>
        <taxon>Bacillota</taxon>
        <taxon>Bacilli</taxon>
        <taxon>Bacillales</taxon>
        <taxon>Bacillaceae</taxon>
        <taxon>Mesobacillus</taxon>
    </lineage>
</organism>
<gene>
    <name evidence="3" type="ORF">EV146_111215</name>
</gene>
<evidence type="ECO:0000313" key="4">
    <source>
        <dbReference type="Proteomes" id="UP000295689"/>
    </source>
</evidence>
<feature type="transmembrane region" description="Helical" evidence="1">
    <location>
        <begin position="76"/>
        <end position="94"/>
    </location>
</feature>
<dbReference type="Pfam" id="PF09925">
    <property type="entry name" value="DUF2157"/>
    <property type="match status" value="1"/>
</dbReference>
<dbReference type="EMBL" id="SLVV01000011">
    <property type="protein sequence ID" value="TCN22373.1"/>
    <property type="molecule type" value="Genomic_DNA"/>
</dbReference>
<feature type="transmembrane region" description="Helical" evidence="1">
    <location>
        <begin position="50"/>
        <end position="70"/>
    </location>
</feature>
<feature type="transmembrane region" description="Helical" evidence="1">
    <location>
        <begin position="228"/>
        <end position="245"/>
    </location>
</feature>